<dbReference type="EMBL" id="CP003281">
    <property type="protein sequence ID" value="AFL85508.1"/>
    <property type="molecule type" value="Genomic_DNA"/>
</dbReference>
<dbReference type="RefSeq" id="WP_014773457.1">
    <property type="nucleotide sequence ID" value="NC_018010.1"/>
</dbReference>
<dbReference type="HOGENOM" id="CLU_1341010_0_0_10"/>
<accession>I3Z8E0</accession>
<dbReference type="PATRIC" id="fig|866536.3.peg.3079"/>
<organism evidence="1 2">
    <name type="scientific">Belliella baltica (strain DSM 15883 / CIP 108006 / LMG 21964 / BA134)</name>
    <dbReference type="NCBI Taxonomy" id="866536"/>
    <lineage>
        <taxon>Bacteria</taxon>
        <taxon>Pseudomonadati</taxon>
        <taxon>Bacteroidota</taxon>
        <taxon>Cytophagia</taxon>
        <taxon>Cytophagales</taxon>
        <taxon>Cyclobacteriaceae</taxon>
        <taxon>Belliella</taxon>
    </lineage>
</organism>
<gene>
    <name evidence="1" type="ordered locus">Belba_2987</name>
</gene>
<reference evidence="2" key="1">
    <citation type="submission" date="2012-06" db="EMBL/GenBank/DDBJ databases">
        <title>The complete genome of Belliella baltica DSM 15883.</title>
        <authorList>
            <person name="Lucas S."/>
            <person name="Copeland A."/>
            <person name="Lapidus A."/>
            <person name="Goodwin L."/>
            <person name="Pitluck S."/>
            <person name="Peters L."/>
            <person name="Mikhailova N."/>
            <person name="Davenport K."/>
            <person name="Kyrpides N."/>
            <person name="Mavromatis K."/>
            <person name="Pagani I."/>
            <person name="Ivanova N."/>
            <person name="Ovchinnikova G."/>
            <person name="Zeytun A."/>
            <person name="Detter J.C."/>
            <person name="Han C."/>
            <person name="Land M."/>
            <person name="Hauser L."/>
            <person name="Markowitz V."/>
            <person name="Cheng J.-F."/>
            <person name="Hugenholtz P."/>
            <person name="Woyke T."/>
            <person name="Wu D."/>
            <person name="Tindall B."/>
            <person name="Pomrenke H."/>
            <person name="Brambilla E."/>
            <person name="Klenk H.-P."/>
            <person name="Eisen J.A."/>
        </authorList>
    </citation>
    <scope>NUCLEOTIDE SEQUENCE [LARGE SCALE GENOMIC DNA]</scope>
    <source>
        <strain evidence="2">DSM 15883 / CIP 108006 / LMG 21964 / BA134</strain>
    </source>
</reference>
<dbReference type="Proteomes" id="UP000006050">
    <property type="component" value="Chromosome"/>
</dbReference>
<dbReference type="AlphaFoldDB" id="I3Z8E0"/>
<dbReference type="STRING" id="866536.Belba_2987"/>
<dbReference type="eggNOG" id="ENOG5033W57">
    <property type="taxonomic scope" value="Bacteria"/>
</dbReference>
<proteinExistence type="predicted"/>
<evidence type="ECO:0000313" key="2">
    <source>
        <dbReference type="Proteomes" id="UP000006050"/>
    </source>
</evidence>
<dbReference type="KEGG" id="bbd:Belba_2987"/>
<keyword evidence="2" id="KW-1185">Reference proteome</keyword>
<evidence type="ECO:0000313" key="1">
    <source>
        <dbReference type="EMBL" id="AFL85508.1"/>
    </source>
</evidence>
<dbReference type="OrthoDB" id="981650at2"/>
<sequence>MKFTNLIIGLFLTKTLFSCSKDDSFPDYEQLKSYDLIEIKWKLEATNSQNIVEKKIPEFYFENDSDKPMSVVIKPLENIEGSSIFEFDDLQTFEKLNFSKTQVVIPKELSLLSEQYVNLSSGVKAPLTNEESFFPFSRSFKDSITLNKNNSLTANYTLYLKENKANFLAIFKENSTGEILELTGNWTGMFFEKLSEKTVINEIE</sequence>
<name>I3Z8E0_BELBD</name>
<protein>
    <submittedName>
        <fullName evidence="1">Uncharacterized protein</fullName>
    </submittedName>
</protein>